<proteinExistence type="predicted"/>
<reference evidence="1 2" key="1">
    <citation type="submission" date="2023-12" db="EMBL/GenBank/DDBJ databases">
        <title>Description of new species of Mycobacterium terrae complex isolated from sewage at the Sao Paulo Zoological Park Foundation in Brazil.</title>
        <authorList>
            <person name="Romagnoli C.L."/>
            <person name="Conceicao E.C."/>
            <person name="Machado E."/>
            <person name="Barreto L.B.P.F."/>
            <person name="Sharma A."/>
            <person name="Silva N.M."/>
            <person name="Marques L.E."/>
            <person name="Juliana M.A."/>
            <person name="Lourenco M.C.S."/>
            <person name="Digiampietri L.A."/>
            <person name="Suffys P.N."/>
            <person name="Viana-Niero C."/>
        </authorList>
    </citation>
    <scope>NUCLEOTIDE SEQUENCE [LARGE SCALE GENOMIC DNA]</scope>
    <source>
        <strain evidence="1 2">MYC340</strain>
    </source>
</reference>
<organism evidence="1 2">
    <name type="scientific">[Mycobacterium] nativiensis</name>
    <dbReference type="NCBI Taxonomy" id="2855503"/>
    <lineage>
        <taxon>Bacteria</taxon>
        <taxon>Bacillati</taxon>
        <taxon>Actinomycetota</taxon>
        <taxon>Actinomycetes</taxon>
        <taxon>Mycobacteriales</taxon>
        <taxon>Mycobacteriaceae</taxon>
        <taxon>Mycolicibacter</taxon>
    </lineage>
</organism>
<comment type="caution">
    <text evidence="1">The sequence shown here is derived from an EMBL/GenBank/DDBJ whole genome shotgun (WGS) entry which is preliminary data.</text>
</comment>
<gene>
    <name evidence="1" type="ORF">KV113_22660</name>
</gene>
<dbReference type="EMBL" id="JAYJJU010000030">
    <property type="protein sequence ID" value="MEB3034346.1"/>
    <property type="molecule type" value="Genomic_DNA"/>
</dbReference>
<dbReference type="RefSeq" id="WP_224976117.1">
    <property type="nucleotide sequence ID" value="NZ_JAYJJU010000030.1"/>
</dbReference>
<accession>A0ABU5Y542</accession>
<sequence>MQLALAAGSTPDRGTVSDFVPTSRTNLVLAAGVAVAAAGVIAINPVAPIISLDAHQSDVQLTATTSENMDALMDLLSGPNPIGTAVGELFGHYGDIAKNSLEASMAGVEGIWSGHGAALGLEALLPLVNQYLQDGNATEAFNLINKDMLFNMQNVFQPLFDHTPRGETEEVAGIFGLSSAMLRDWANVQDVFGDYSTWKGMAEAMMSPSISAMYALSDQFTDTGDHVAQNPLDAFLNGYVPWDPQDGSDTVHAPLVGFLTEDGPIDYMFRILPEMIANALTMNLPVPDVEVPIDPDLGDALAGANLFDFDWVSGLFA</sequence>
<evidence type="ECO:0000313" key="2">
    <source>
        <dbReference type="Proteomes" id="UP001298593"/>
    </source>
</evidence>
<dbReference type="Proteomes" id="UP001298593">
    <property type="component" value="Unassembled WGS sequence"/>
</dbReference>
<evidence type="ECO:0008006" key="3">
    <source>
        <dbReference type="Google" id="ProtNLM"/>
    </source>
</evidence>
<name>A0ABU5Y542_9MYCO</name>
<protein>
    <recommendedName>
        <fullName evidence="3">PE-PGRS family protein</fullName>
    </recommendedName>
</protein>
<evidence type="ECO:0000313" key="1">
    <source>
        <dbReference type="EMBL" id="MEB3034346.1"/>
    </source>
</evidence>
<keyword evidence="2" id="KW-1185">Reference proteome</keyword>